<dbReference type="Proteomes" id="UP000696485">
    <property type="component" value="Unassembled WGS sequence"/>
</dbReference>
<evidence type="ECO:0000259" key="6">
    <source>
        <dbReference type="PROSITE" id="PS51387"/>
    </source>
</evidence>
<comment type="caution">
    <text evidence="7">The sequence shown here is derived from an EMBL/GenBank/DDBJ whole genome shotgun (WGS) entry which is preliminary data.</text>
</comment>
<dbReference type="PROSITE" id="PS51387">
    <property type="entry name" value="FAD_PCMH"/>
    <property type="match status" value="1"/>
</dbReference>
<dbReference type="InterPro" id="IPR050416">
    <property type="entry name" value="FAD-linked_Oxidoreductase"/>
</dbReference>
<name>A0A9P5VQN7_9FUNG</name>
<keyword evidence="8" id="KW-1185">Reference proteome</keyword>
<evidence type="ECO:0000256" key="5">
    <source>
        <dbReference type="ARBA" id="ARBA00023002"/>
    </source>
</evidence>
<dbReference type="GO" id="GO:0071949">
    <property type="term" value="F:FAD binding"/>
    <property type="evidence" value="ECO:0007669"/>
    <property type="project" value="InterPro"/>
</dbReference>
<dbReference type="AlphaFoldDB" id="A0A9P5VQN7"/>
<dbReference type="Gene3D" id="3.30.465.10">
    <property type="match status" value="1"/>
</dbReference>
<dbReference type="InterPro" id="IPR036318">
    <property type="entry name" value="FAD-bd_PCMH-like_sf"/>
</dbReference>
<keyword evidence="4" id="KW-0274">FAD</keyword>
<evidence type="ECO:0000313" key="7">
    <source>
        <dbReference type="EMBL" id="KAF9337072.1"/>
    </source>
</evidence>
<evidence type="ECO:0000313" key="8">
    <source>
        <dbReference type="Proteomes" id="UP000696485"/>
    </source>
</evidence>
<sequence length="510" mass="57957">MTFQFQGAVYQRSDEGYDFHTYQHATFSYKDVGNIHPALIDYAQDDADVVTAIKIARAKGIAVAVRTGGHHYSGASSTDSNNLQLDLSKTYTDLKWEDAEYTLVTFGVSTPLGELSKKLREHERFVPTGQCSYVNLGGHCQSGGYGTLARGFGLFSDHIQKFRIITADAEEPTPKWICRDSQTEAERELFYSVIGGSPGNFGVVTDVTLKVHKDEDHPLSRGFRGEVPYNRVLLKQLLDIMLEMGDTDDFPADYDFCLTMTSEHPPQYSDRPSKAKIIIFAQWANLGGLDQVYDPAYFQKIIQAVGGRGHMDPYEGVLMEDKEAPMSELCSHWLFPIVREFQLPYFKNIRLSDYSSEKLRANKWTEWVTGRIDEIEDNTQTTECYLSCQFQYAGGLNSRFRNQGHVVQLARLDYYIHIGYKPAAKEKARLYRKINEEEGQGENGYFSREDRRLLWGSSDLDLHAAQQYYYDESPTKYDRLCANKKRFDPQGAFTPNAFCVGGKTSQGRGF</sequence>
<dbReference type="SUPFAM" id="SSF56176">
    <property type="entry name" value="FAD-binding/transporter-associated domain-like"/>
    <property type="match status" value="1"/>
</dbReference>
<evidence type="ECO:0000256" key="3">
    <source>
        <dbReference type="ARBA" id="ARBA00022630"/>
    </source>
</evidence>
<keyword evidence="5" id="KW-0560">Oxidoreductase</keyword>
<dbReference type="EMBL" id="JAAAUY010000038">
    <property type="protein sequence ID" value="KAF9337072.1"/>
    <property type="molecule type" value="Genomic_DNA"/>
</dbReference>
<dbReference type="PANTHER" id="PTHR42973">
    <property type="entry name" value="BINDING OXIDOREDUCTASE, PUTATIVE (AFU_ORTHOLOGUE AFUA_1G17690)-RELATED"/>
    <property type="match status" value="1"/>
</dbReference>
<dbReference type="GO" id="GO:0016491">
    <property type="term" value="F:oxidoreductase activity"/>
    <property type="evidence" value="ECO:0007669"/>
    <property type="project" value="UniProtKB-KW"/>
</dbReference>
<evidence type="ECO:0000256" key="4">
    <source>
        <dbReference type="ARBA" id="ARBA00022827"/>
    </source>
</evidence>
<gene>
    <name evidence="7" type="ORF">BG006_006397</name>
</gene>
<comment type="similarity">
    <text evidence="2">Belongs to the oxygen-dependent FAD-linked oxidoreductase family.</text>
</comment>
<evidence type="ECO:0000256" key="2">
    <source>
        <dbReference type="ARBA" id="ARBA00005466"/>
    </source>
</evidence>
<dbReference type="InterPro" id="IPR016166">
    <property type="entry name" value="FAD-bd_PCMH"/>
</dbReference>
<feature type="domain" description="FAD-binding PCMH-type" evidence="6">
    <location>
        <begin position="32"/>
        <end position="214"/>
    </location>
</feature>
<reference evidence="7" key="1">
    <citation type="journal article" date="2020" name="Fungal Divers.">
        <title>Resolving the Mortierellaceae phylogeny through synthesis of multi-gene phylogenetics and phylogenomics.</title>
        <authorList>
            <person name="Vandepol N."/>
            <person name="Liber J."/>
            <person name="Desiro A."/>
            <person name="Na H."/>
            <person name="Kennedy M."/>
            <person name="Barry K."/>
            <person name="Grigoriev I.V."/>
            <person name="Miller A.N."/>
            <person name="O'Donnell K."/>
            <person name="Stajich J.E."/>
            <person name="Bonito G."/>
        </authorList>
    </citation>
    <scope>NUCLEOTIDE SEQUENCE</scope>
    <source>
        <strain evidence="7">NVP1</strain>
    </source>
</reference>
<organism evidence="7 8">
    <name type="scientific">Podila minutissima</name>
    <dbReference type="NCBI Taxonomy" id="64525"/>
    <lineage>
        <taxon>Eukaryota</taxon>
        <taxon>Fungi</taxon>
        <taxon>Fungi incertae sedis</taxon>
        <taxon>Mucoromycota</taxon>
        <taxon>Mortierellomycotina</taxon>
        <taxon>Mortierellomycetes</taxon>
        <taxon>Mortierellales</taxon>
        <taxon>Mortierellaceae</taxon>
        <taxon>Podila</taxon>
    </lineage>
</organism>
<dbReference type="InterPro" id="IPR006094">
    <property type="entry name" value="Oxid_FAD_bind_N"/>
</dbReference>
<dbReference type="InterPro" id="IPR016169">
    <property type="entry name" value="FAD-bd_PCMH_sub2"/>
</dbReference>
<keyword evidence="3" id="KW-0285">Flavoprotein</keyword>
<protein>
    <recommendedName>
        <fullName evidence="6">FAD-binding PCMH-type domain-containing protein</fullName>
    </recommendedName>
</protein>
<evidence type="ECO:0000256" key="1">
    <source>
        <dbReference type="ARBA" id="ARBA00001974"/>
    </source>
</evidence>
<dbReference type="Pfam" id="PF01565">
    <property type="entry name" value="FAD_binding_4"/>
    <property type="match status" value="1"/>
</dbReference>
<comment type="cofactor">
    <cofactor evidence="1">
        <name>FAD</name>
        <dbReference type="ChEBI" id="CHEBI:57692"/>
    </cofactor>
</comment>
<proteinExistence type="inferred from homology"/>
<dbReference type="PANTHER" id="PTHR42973:SF39">
    <property type="entry name" value="FAD-BINDING PCMH-TYPE DOMAIN-CONTAINING PROTEIN"/>
    <property type="match status" value="1"/>
</dbReference>
<accession>A0A9P5VQN7</accession>